<evidence type="ECO:0000256" key="3">
    <source>
        <dbReference type="ARBA" id="ARBA00022741"/>
    </source>
</evidence>
<evidence type="ECO:0000313" key="8">
    <source>
        <dbReference type="Proteomes" id="UP001227230"/>
    </source>
</evidence>
<dbReference type="InterPro" id="IPR018485">
    <property type="entry name" value="FGGY_C"/>
</dbReference>
<accession>A0ABY9CIK7</accession>
<dbReference type="Proteomes" id="UP001227230">
    <property type="component" value="Chromosome 9"/>
</dbReference>
<dbReference type="PANTHER" id="PTHR10196:SF69">
    <property type="entry name" value="GLYCEROL KINASE"/>
    <property type="match status" value="1"/>
</dbReference>
<keyword evidence="5" id="KW-0067">ATP-binding</keyword>
<sequence length="357" mass="40404">MEEEARKHLKLSKLCLERRLPETIVYCSASAFKAIPIRPSNIKAYERVDVHGFGYLLGSQQGQGCWLVSRYEMLALWEHRLDVQLRLLAEKEKNVTENLNSLEEREISKCRINLYKDVYGDGQHVSVDVISLTFEGKLEKEFPEGRKHFVETWFARKHILQCIEASLEYDRRLEWSSETALVDSSGGVYFVPAFNGLFAPWCRDDARGVCIGITRFTNKSHIARAVLESMCFQVKDVLDSMHKDAGEKGEVKNEKGEFLLRVDGGATINNLLMQIQADLLGNPVVRPADIETTALGAAYAAGLAVGIWTEDEIFDSGEKVKLATTFYPALDEERRNKKVESWCKAVSRTFDLADLSL</sequence>
<dbReference type="EMBL" id="CP126656">
    <property type="protein sequence ID" value="WJZ94889.1"/>
    <property type="molecule type" value="Genomic_DNA"/>
</dbReference>
<dbReference type="Pfam" id="PF02782">
    <property type="entry name" value="FGGY_C"/>
    <property type="match status" value="1"/>
</dbReference>
<keyword evidence="3" id="KW-0547">Nucleotide-binding</keyword>
<evidence type="ECO:0000256" key="2">
    <source>
        <dbReference type="ARBA" id="ARBA00022679"/>
    </source>
</evidence>
<keyword evidence="4" id="KW-0418">Kinase</keyword>
<evidence type="ECO:0000259" key="6">
    <source>
        <dbReference type="Pfam" id="PF02782"/>
    </source>
</evidence>
<reference evidence="7 8" key="1">
    <citation type="journal article" date="2023" name="Hortic Res">
        <title>The complete reference genome for grapevine (Vitis vinifera L.) genetics and breeding.</title>
        <authorList>
            <person name="Shi X."/>
            <person name="Cao S."/>
            <person name="Wang X."/>
            <person name="Huang S."/>
            <person name="Wang Y."/>
            <person name="Liu Z."/>
            <person name="Liu W."/>
            <person name="Leng X."/>
            <person name="Peng Y."/>
            <person name="Wang N."/>
            <person name="Wang Y."/>
            <person name="Ma Z."/>
            <person name="Xu X."/>
            <person name="Zhang F."/>
            <person name="Xue H."/>
            <person name="Zhong H."/>
            <person name="Wang Y."/>
            <person name="Zhang K."/>
            <person name="Velt A."/>
            <person name="Avia K."/>
            <person name="Holtgrawe D."/>
            <person name="Grimplet J."/>
            <person name="Matus J.T."/>
            <person name="Ware D."/>
            <person name="Wu X."/>
            <person name="Wang H."/>
            <person name="Liu C."/>
            <person name="Fang Y."/>
            <person name="Rustenholz C."/>
            <person name="Cheng Z."/>
            <person name="Xiao H."/>
            <person name="Zhou Y."/>
        </authorList>
    </citation>
    <scope>NUCLEOTIDE SEQUENCE [LARGE SCALE GENOMIC DNA]</scope>
    <source>
        <strain evidence="8">cv. Pinot noir / PN40024</strain>
        <tissue evidence="7">Leaf</tissue>
    </source>
</reference>
<protein>
    <recommendedName>
        <fullName evidence="6">Carbohydrate kinase FGGY C-terminal domain-containing protein</fullName>
    </recommendedName>
</protein>
<proteinExistence type="inferred from homology"/>
<dbReference type="PANTHER" id="PTHR10196">
    <property type="entry name" value="SUGAR KINASE"/>
    <property type="match status" value="1"/>
</dbReference>
<keyword evidence="8" id="KW-1185">Reference proteome</keyword>
<dbReference type="InterPro" id="IPR043129">
    <property type="entry name" value="ATPase_NBD"/>
</dbReference>
<keyword evidence="2" id="KW-0808">Transferase</keyword>
<evidence type="ECO:0000256" key="4">
    <source>
        <dbReference type="ARBA" id="ARBA00022777"/>
    </source>
</evidence>
<evidence type="ECO:0000256" key="1">
    <source>
        <dbReference type="ARBA" id="ARBA00009156"/>
    </source>
</evidence>
<gene>
    <name evidence="7" type="ORF">VitviT2T_013709</name>
</gene>
<dbReference type="SUPFAM" id="SSF53067">
    <property type="entry name" value="Actin-like ATPase domain"/>
    <property type="match status" value="1"/>
</dbReference>
<dbReference type="Gene3D" id="3.30.420.40">
    <property type="match status" value="1"/>
</dbReference>
<evidence type="ECO:0000256" key="5">
    <source>
        <dbReference type="ARBA" id="ARBA00022840"/>
    </source>
</evidence>
<name>A0ABY9CIK7_VITVI</name>
<organism evidence="7 8">
    <name type="scientific">Vitis vinifera</name>
    <name type="common">Grape</name>
    <dbReference type="NCBI Taxonomy" id="29760"/>
    <lineage>
        <taxon>Eukaryota</taxon>
        <taxon>Viridiplantae</taxon>
        <taxon>Streptophyta</taxon>
        <taxon>Embryophyta</taxon>
        <taxon>Tracheophyta</taxon>
        <taxon>Spermatophyta</taxon>
        <taxon>Magnoliopsida</taxon>
        <taxon>eudicotyledons</taxon>
        <taxon>Gunneridae</taxon>
        <taxon>Pentapetalae</taxon>
        <taxon>rosids</taxon>
        <taxon>Vitales</taxon>
        <taxon>Vitaceae</taxon>
        <taxon>Viteae</taxon>
        <taxon>Vitis</taxon>
    </lineage>
</organism>
<evidence type="ECO:0000313" key="7">
    <source>
        <dbReference type="EMBL" id="WJZ94889.1"/>
    </source>
</evidence>
<comment type="similarity">
    <text evidence="1">Belongs to the FGGY kinase family.</text>
</comment>
<feature type="domain" description="Carbohydrate kinase FGGY C-terminal" evidence="6">
    <location>
        <begin position="153"/>
        <end position="304"/>
    </location>
</feature>